<dbReference type="Proteomes" id="UP000238701">
    <property type="component" value="Unassembled WGS sequence"/>
</dbReference>
<dbReference type="SUPFAM" id="SSF51445">
    <property type="entry name" value="(Trans)glycosidases"/>
    <property type="match status" value="1"/>
</dbReference>
<protein>
    <recommendedName>
        <fullName evidence="3">Glycosyl hydrolase-like 10 domain-containing protein</fullName>
    </recommendedName>
</protein>
<proteinExistence type="predicted"/>
<evidence type="ECO:0000313" key="2">
    <source>
        <dbReference type="Proteomes" id="UP000238701"/>
    </source>
</evidence>
<dbReference type="AlphaFoldDB" id="A0A2U3L2T3"/>
<evidence type="ECO:0000313" key="1">
    <source>
        <dbReference type="EMBL" id="SPF46099.1"/>
    </source>
</evidence>
<reference evidence="2" key="1">
    <citation type="submission" date="2018-02" db="EMBL/GenBank/DDBJ databases">
        <authorList>
            <person name="Hausmann B."/>
        </authorList>
    </citation>
    <scope>NUCLEOTIDE SEQUENCE [LARGE SCALE GENOMIC DNA]</scope>
    <source>
        <strain evidence="2">Peat soil MAG SbA1</strain>
    </source>
</reference>
<dbReference type="InterPro" id="IPR017853">
    <property type="entry name" value="GH"/>
</dbReference>
<gene>
    <name evidence="1" type="ORF">SBA1_630048</name>
</gene>
<name>A0A2U3L2T3_9BACT</name>
<dbReference type="OrthoDB" id="9800974at2"/>
<accession>A0A2U3L2T3</accession>
<sequence>MAVKETGVSYYGISYPEHAARDFTEMRAHHCTAVLLALSEFDVFFWFPNIPKIVEEARNQGLDVYLDTWGVGKFFGGEPPSLFLQENIQNRQITALTGEPVAAACFNTPAFQEYFLELVEKLARSCDAQGIFWDEPHFAMPIYPVGYQSTADWTCRCSVCQKLFEQEYGYTMPKVLTDQVKRFRRRKARQILQSASQLAKSIRPEWLLRPEWLVTQCSLPAENNYYLSYERGYDDWEQVAAFPEYDIFSTSIVTSYDAPLATHQRLAEKTVALARKYKKIPQRWIMSYLESPVDIDFIRQIARTYADSGVESIFSWTYRAGFGTILSAPEPINAWRTLGEAYKEVLGQ</sequence>
<dbReference type="EMBL" id="OMOD01000159">
    <property type="protein sequence ID" value="SPF46099.1"/>
    <property type="molecule type" value="Genomic_DNA"/>
</dbReference>
<dbReference type="Gene3D" id="3.20.20.80">
    <property type="entry name" value="Glycosidases"/>
    <property type="match status" value="1"/>
</dbReference>
<evidence type="ECO:0008006" key="3">
    <source>
        <dbReference type="Google" id="ProtNLM"/>
    </source>
</evidence>
<organism evidence="1 2">
    <name type="scientific">Candidatus Sulfotelmatobacter kueseliae</name>
    <dbReference type="NCBI Taxonomy" id="2042962"/>
    <lineage>
        <taxon>Bacteria</taxon>
        <taxon>Pseudomonadati</taxon>
        <taxon>Acidobacteriota</taxon>
        <taxon>Terriglobia</taxon>
        <taxon>Terriglobales</taxon>
        <taxon>Candidatus Korobacteraceae</taxon>
        <taxon>Candidatus Sulfotelmatobacter</taxon>
    </lineage>
</organism>